<organism evidence="7 8">
    <name type="scientific">Sporichthya brevicatena</name>
    <dbReference type="NCBI Taxonomy" id="171442"/>
    <lineage>
        <taxon>Bacteria</taxon>
        <taxon>Bacillati</taxon>
        <taxon>Actinomycetota</taxon>
        <taxon>Actinomycetes</taxon>
        <taxon>Sporichthyales</taxon>
        <taxon>Sporichthyaceae</taxon>
        <taxon>Sporichthya</taxon>
    </lineage>
</organism>
<feature type="domain" description="Heparinase II/III-like C-terminal" evidence="6">
    <location>
        <begin position="365"/>
        <end position="546"/>
    </location>
</feature>
<evidence type="ECO:0000256" key="4">
    <source>
        <dbReference type="ARBA" id="ARBA00023239"/>
    </source>
</evidence>
<dbReference type="Proteomes" id="UP001500957">
    <property type="component" value="Unassembled WGS sequence"/>
</dbReference>
<evidence type="ECO:0000256" key="1">
    <source>
        <dbReference type="ARBA" id="ARBA00004418"/>
    </source>
</evidence>
<feature type="chain" id="PRO_5046964352" description="Heparinase II/III-like C-terminal domain-containing protein" evidence="5">
    <location>
        <begin position="27"/>
        <end position="616"/>
    </location>
</feature>
<evidence type="ECO:0000256" key="5">
    <source>
        <dbReference type="SAM" id="SignalP"/>
    </source>
</evidence>
<gene>
    <name evidence="7" type="ORF">GCM10009547_40140</name>
</gene>
<comment type="subcellular location">
    <subcellularLocation>
        <location evidence="1">Periplasm</location>
    </subcellularLocation>
</comment>
<keyword evidence="3" id="KW-0574">Periplasm</keyword>
<keyword evidence="2 5" id="KW-0732">Signal</keyword>
<reference evidence="7 8" key="1">
    <citation type="journal article" date="2019" name="Int. J. Syst. Evol. Microbiol.">
        <title>The Global Catalogue of Microorganisms (GCM) 10K type strain sequencing project: providing services to taxonomists for standard genome sequencing and annotation.</title>
        <authorList>
            <consortium name="The Broad Institute Genomics Platform"/>
            <consortium name="The Broad Institute Genome Sequencing Center for Infectious Disease"/>
            <person name="Wu L."/>
            <person name="Ma J."/>
        </authorList>
    </citation>
    <scope>NUCLEOTIDE SEQUENCE [LARGE SCALE GENOMIC DNA]</scope>
    <source>
        <strain evidence="7 8">JCM 10671</strain>
    </source>
</reference>
<accession>A0ABN1H8B9</accession>
<dbReference type="Pfam" id="PF07940">
    <property type="entry name" value="Hepar_II_III_C"/>
    <property type="match status" value="1"/>
</dbReference>
<dbReference type="PANTHER" id="PTHR39210:SF1">
    <property type="entry name" value="HEPARIN-SULFATE LYASE"/>
    <property type="match status" value="1"/>
</dbReference>
<protein>
    <recommendedName>
        <fullName evidence="6">Heparinase II/III-like C-terminal domain-containing protein</fullName>
    </recommendedName>
</protein>
<dbReference type="EMBL" id="BAAAHE010000044">
    <property type="protein sequence ID" value="GAA0632275.1"/>
    <property type="molecule type" value="Genomic_DNA"/>
</dbReference>
<dbReference type="InterPro" id="IPR008929">
    <property type="entry name" value="Chondroitin_lyas"/>
</dbReference>
<name>A0ABN1H8B9_9ACTN</name>
<evidence type="ECO:0000256" key="3">
    <source>
        <dbReference type="ARBA" id="ARBA00022764"/>
    </source>
</evidence>
<keyword evidence="4" id="KW-0456">Lyase</keyword>
<dbReference type="InterPro" id="IPR012480">
    <property type="entry name" value="Hepar_II_III_C"/>
</dbReference>
<evidence type="ECO:0000313" key="8">
    <source>
        <dbReference type="Proteomes" id="UP001500957"/>
    </source>
</evidence>
<proteinExistence type="predicted"/>
<keyword evidence="8" id="KW-1185">Reference proteome</keyword>
<evidence type="ECO:0000313" key="7">
    <source>
        <dbReference type="EMBL" id="GAA0632275.1"/>
    </source>
</evidence>
<dbReference type="Gene3D" id="2.70.98.70">
    <property type="match status" value="1"/>
</dbReference>
<dbReference type="Gene3D" id="1.50.10.100">
    <property type="entry name" value="Chondroitin AC/alginate lyase"/>
    <property type="match status" value="1"/>
</dbReference>
<feature type="signal peptide" evidence="5">
    <location>
        <begin position="1"/>
        <end position="26"/>
    </location>
</feature>
<evidence type="ECO:0000256" key="2">
    <source>
        <dbReference type="ARBA" id="ARBA00022729"/>
    </source>
</evidence>
<sequence>MLVKRTAVAVVAAAVTAALLSGIAVGAPAQAEDDPVRVAAVEDDVMGCEKGDSFNRAAADRLVAGSVSIGPYPAVRIPTDGNLNWAINPYRHPSWEVRYRTLRWLRPLILGVADPTVDAVTRARYRAFVENVVRDFLRDNPRTGKKPLRFTWDAGTAVSLRASFLLCARDALGGTAWLDRAITEHGRFLHGRWAGAWNHGTMEAITLYRIGCRTKDSAFRREGRARLVRSFSADQPLGPVLDAQGATNEQSVGYADYQHQLWNEAIRLLKDGGDPVPAVLRKRVAKLPEFLTAATQPDGTLVQLGDTYADPAESAAGTTLEYAVSRGQSGPRPTKRVWVYQRGYVFGHSGWGERRPFEQESFYSLRFGAPRQVHGHVDHTAFTYFARGIPMLVDSGHTGYKADAQRAFLQSAAAHNVLEVVGVKQRDVTTKLTRKVVRGNWQTFGLTDRSYGFPRTRNVLVAQGPDIALVYDRTAARGKKRTFRQLWHLGADMTVTRKAKGVAVATPKGGADARLWMIPVALGGARPRTAVVTGRTSPRQGWVSDHELTRRPAPVVTMTRRATAARMLTVFVPTSSTAVVRTAVRNVGKGAKVLTVTVDGTARRFRIGAQGTLTRL</sequence>
<dbReference type="SUPFAM" id="SSF48230">
    <property type="entry name" value="Chondroitin AC/alginate lyase"/>
    <property type="match status" value="1"/>
</dbReference>
<comment type="caution">
    <text evidence="7">The sequence shown here is derived from an EMBL/GenBank/DDBJ whole genome shotgun (WGS) entry which is preliminary data.</text>
</comment>
<evidence type="ECO:0000259" key="6">
    <source>
        <dbReference type="Pfam" id="PF07940"/>
    </source>
</evidence>
<dbReference type="PANTHER" id="PTHR39210">
    <property type="entry name" value="HEPARIN-SULFATE LYASE"/>
    <property type="match status" value="1"/>
</dbReference>